<dbReference type="SUPFAM" id="SSF48371">
    <property type="entry name" value="ARM repeat"/>
    <property type="match status" value="1"/>
</dbReference>
<proteinExistence type="predicted"/>
<evidence type="ECO:0000313" key="13">
    <source>
        <dbReference type="EMBL" id="CAJ0579948.1"/>
    </source>
</evidence>
<dbReference type="GO" id="GO:0006888">
    <property type="term" value="P:endoplasmic reticulum to Golgi vesicle-mediated transport"/>
    <property type="evidence" value="ECO:0007669"/>
    <property type="project" value="TreeGrafter"/>
</dbReference>
<keyword evidence="5" id="KW-0677">Repeat</keyword>
<feature type="compositionally biased region" description="Basic and acidic residues" evidence="10">
    <location>
        <begin position="832"/>
        <end position="845"/>
    </location>
</feature>
<dbReference type="Proteomes" id="UP001177023">
    <property type="component" value="Unassembled WGS sequence"/>
</dbReference>
<dbReference type="GO" id="GO:0005795">
    <property type="term" value="C:Golgi stack"/>
    <property type="evidence" value="ECO:0007669"/>
    <property type="project" value="TreeGrafter"/>
</dbReference>
<evidence type="ECO:0000259" key="11">
    <source>
        <dbReference type="Pfam" id="PF04869"/>
    </source>
</evidence>
<keyword evidence="6" id="KW-0333">Golgi apparatus</keyword>
<dbReference type="AlphaFoldDB" id="A0AA36G6J4"/>
<evidence type="ECO:0000256" key="10">
    <source>
        <dbReference type="SAM" id="MobiDB-lite"/>
    </source>
</evidence>
<evidence type="ECO:0000256" key="7">
    <source>
        <dbReference type="ARBA" id="ARBA00023054"/>
    </source>
</evidence>
<dbReference type="InterPro" id="IPR006953">
    <property type="entry name" value="Vesicle_Uso1_P115_head"/>
</dbReference>
<feature type="compositionally biased region" description="Polar residues" evidence="10">
    <location>
        <begin position="816"/>
        <end position="828"/>
    </location>
</feature>
<feature type="domain" description="Vesicle tethering protein Uso1/P115-like head" evidence="11">
    <location>
        <begin position="343"/>
        <end position="629"/>
    </location>
</feature>
<evidence type="ECO:0008006" key="15">
    <source>
        <dbReference type="Google" id="ProtNLM"/>
    </source>
</evidence>
<feature type="domain" description="Uso1/p115-like vesicle tethering protein C-terminal" evidence="12">
    <location>
        <begin position="756"/>
        <end position="884"/>
    </location>
</feature>
<dbReference type="Pfam" id="PF18770">
    <property type="entry name" value="Arm_vescicular"/>
    <property type="match status" value="1"/>
</dbReference>
<dbReference type="Gene3D" id="1.25.10.10">
    <property type="entry name" value="Leucine-rich Repeat Variant"/>
    <property type="match status" value="1"/>
</dbReference>
<evidence type="ECO:0000256" key="5">
    <source>
        <dbReference type="ARBA" id="ARBA00022737"/>
    </source>
</evidence>
<keyword evidence="4" id="KW-0963">Cytoplasm</keyword>
<evidence type="ECO:0000256" key="6">
    <source>
        <dbReference type="ARBA" id="ARBA00023034"/>
    </source>
</evidence>
<feature type="coiled-coil region" evidence="9">
    <location>
        <begin position="647"/>
        <end position="712"/>
    </location>
</feature>
<dbReference type="GO" id="GO:0000139">
    <property type="term" value="C:Golgi membrane"/>
    <property type="evidence" value="ECO:0007669"/>
    <property type="project" value="InterPro"/>
</dbReference>
<name>A0AA36G6J4_9BILA</name>
<dbReference type="GO" id="GO:0048211">
    <property type="term" value="P:Golgi vesicle docking"/>
    <property type="evidence" value="ECO:0007669"/>
    <property type="project" value="TreeGrafter"/>
</dbReference>
<dbReference type="PANTHER" id="PTHR10013:SF0">
    <property type="entry name" value="GENERAL VESICULAR TRANSPORT FACTOR P115"/>
    <property type="match status" value="1"/>
</dbReference>
<evidence type="ECO:0000256" key="9">
    <source>
        <dbReference type="SAM" id="Coils"/>
    </source>
</evidence>
<organism evidence="13 14">
    <name type="scientific">Mesorhabditis spiculigera</name>
    <dbReference type="NCBI Taxonomy" id="96644"/>
    <lineage>
        <taxon>Eukaryota</taxon>
        <taxon>Metazoa</taxon>
        <taxon>Ecdysozoa</taxon>
        <taxon>Nematoda</taxon>
        <taxon>Chromadorea</taxon>
        <taxon>Rhabditida</taxon>
        <taxon>Rhabditina</taxon>
        <taxon>Rhabditomorpha</taxon>
        <taxon>Rhabditoidea</taxon>
        <taxon>Rhabditidae</taxon>
        <taxon>Mesorhabditinae</taxon>
        <taxon>Mesorhabditis</taxon>
    </lineage>
</organism>
<dbReference type="Pfam" id="PF04871">
    <property type="entry name" value="Uso1_p115_C"/>
    <property type="match status" value="1"/>
</dbReference>
<dbReference type="GO" id="GO:0005783">
    <property type="term" value="C:endoplasmic reticulum"/>
    <property type="evidence" value="ECO:0007669"/>
    <property type="project" value="TreeGrafter"/>
</dbReference>
<evidence type="ECO:0000256" key="3">
    <source>
        <dbReference type="ARBA" id="ARBA00004555"/>
    </source>
</evidence>
<evidence type="ECO:0000256" key="2">
    <source>
        <dbReference type="ARBA" id="ARBA00004496"/>
    </source>
</evidence>
<comment type="subcellular location">
    <subcellularLocation>
        <location evidence="2">Cytoplasm</location>
    </subcellularLocation>
    <subcellularLocation>
        <location evidence="1">Endomembrane system</location>
        <topology evidence="1">Peripheral membrane protein</topology>
    </subcellularLocation>
    <subcellularLocation>
        <location evidence="3">Golgi apparatus</location>
    </subcellularLocation>
</comment>
<comment type="caution">
    <text evidence="13">The sequence shown here is derived from an EMBL/GenBank/DDBJ whole genome shotgun (WGS) entry which is preliminary data.</text>
</comment>
<evidence type="ECO:0000259" key="12">
    <source>
        <dbReference type="Pfam" id="PF04871"/>
    </source>
</evidence>
<keyword evidence="8" id="KW-0472">Membrane</keyword>
<evidence type="ECO:0000256" key="1">
    <source>
        <dbReference type="ARBA" id="ARBA00004184"/>
    </source>
</evidence>
<feature type="non-terminal residue" evidence="13">
    <location>
        <position position="1"/>
    </location>
</feature>
<dbReference type="InterPro" id="IPR006955">
    <property type="entry name" value="Uso1_p115_C"/>
</dbReference>
<dbReference type="InterPro" id="IPR024095">
    <property type="entry name" value="Vesicle_P115"/>
</dbReference>
<keyword evidence="7 9" id="KW-0175">Coiled coil</keyword>
<dbReference type="InterPro" id="IPR011989">
    <property type="entry name" value="ARM-like"/>
</dbReference>
<dbReference type="EMBL" id="CATQJA010002657">
    <property type="protein sequence ID" value="CAJ0579948.1"/>
    <property type="molecule type" value="Genomic_DNA"/>
</dbReference>
<evidence type="ECO:0000256" key="8">
    <source>
        <dbReference type="ARBA" id="ARBA00023136"/>
    </source>
</evidence>
<evidence type="ECO:0000256" key="4">
    <source>
        <dbReference type="ARBA" id="ARBA00022490"/>
    </source>
</evidence>
<dbReference type="Pfam" id="PF04869">
    <property type="entry name" value="Uso1_p115_head"/>
    <property type="match status" value="1"/>
</dbReference>
<dbReference type="InterPro" id="IPR016024">
    <property type="entry name" value="ARM-type_fold"/>
</dbReference>
<accession>A0AA36G6J4</accession>
<protein>
    <recommendedName>
        <fullName evidence="15">General vesicular transport factor p115</fullName>
    </recommendedName>
</protein>
<dbReference type="InterPro" id="IPR041209">
    <property type="entry name" value="P115_Arm_rpt"/>
</dbReference>
<dbReference type="GO" id="GO:0012507">
    <property type="term" value="C:ER to Golgi transport vesicle membrane"/>
    <property type="evidence" value="ECO:0007669"/>
    <property type="project" value="TreeGrafter"/>
</dbReference>
<gene>
    <name evidence="13" type="ORF">MSPICULIGERA_LOCUS18151</name>
</gene>
<evidence type="ECO:0000313" key="14">
    <source>
        <dbReference type="Proteomes" id="UP001177023"/>
    </source>
</evidence>
<dbReference type="GO" id="GO:0006886">
    <property type="term" value="P:intracellular protein transport"/>
    <property type="evidence" value="ECO:0007669"/>
    <property type="project" value="InterPro"/>
</dbReference>
<reference evidence="13" key="1">
    <citation type="submission" date="2023-06" db="EMBL/GenBank/DDBJ databases">
        <authorList>
            <person name="Delattre M."/>
        </authorList>
    </citation>
    <scope>NUCLEOTIDE SEQUENCE</scope>
    <source>
        <strain evidence="13">AF72</strain>
    </source>
</reference>
<sequence>MAYFRNFFGGGGSVDPDDNGAEIVERLVERVETCTALEDRRDALRALRNMAKKQRLAVGTLGLGAFMEILTKERSAIDLLSLTLEVLLFVLIGDDDAPEEDELGERLAEVMLKRPEFIAAVLSTLEQFEFSIRRVSVQLLTALLRHRGAEVQNAVIGQPMGVSRLVDLIHDNREVVRNEAILLLCELSRAHSQLQQLLAYDSAFTILLDIVESEPIDSIVIEDCLFVILNLLRKNPNNQQLFRENNLIARLGGLLHNFVFPEETDETAEWAKQRTANLIFLFQVIRALVSPDNLQENIHAAQKIMHQTQILSELCRVLLSEIGVSVEILTETVIAVAEVIRGNYVNQEYFASNSLLTTDGSPRPALLVLLLSMTAERQPFKLRCAVFYAFLSYLHDNEFGKTKIIETLLPQAHAPPDSLSTGGLVIQALTSSEAVQSWFGSVCLLHCLLDVDHLGEQLLRVQFSMTVDEQPQLLLSHLIRMLISLGVRRPQQRAGLLQLLAVWSLRTPSVVGKIFADGDFMNYLTTHIVEECGEGSDNEQAVARGLAATLLLILLQNASDEKTKSSIDALVKRRVGATVIADAVEGVASTEPYVRAAQKAQPLAKQPGDLFLDHHFIKIFKNSEHNLVRLVRSKEAAGGPTNDVKIIESYKDLIKRQDEEISVLKTDYKRSKEELEGLKGQLSSVGQLQRQLAEANAKLEQKQSSAVNTEQLQQQVAHLTGINQQWQAEVEKYKGWAQQWQTFQIGQLPNGGADHAVHQLQAQVTELEQQLGYGYQAYEAQAQQIQQHIAAAQSWQQRSEAFEAEVQRLKAEIEQQKSNGPTTYNATVNGHAAHDGKTEEELKRVKEEQEDLLVLLADQHNKLSSYKKRLRALAQPVSEDEDDD</sequence>
<dbReference type="GO" id="GO:0048280">
    <property type="term" value="P:vesicle fusion with Golgi apparatus"/>
    <property type="evidence" value="ECO:0007669"/>
    <property type="project" value="InterPro"/>
</dbReference>
<keyword evidence="14" id="KW-1185">Reference proteome</keyword>
<dbReference type="GO" id="GO:0045056">
    <property type="term" value="P:transcytosis"/>
    <property type="evidence" value="ECO:0007669"/>
    <property type="project" value="TreeGrafter"/>
</dbReference>
<dbReference type="PANTHER" id="PTHR10013">
    <property type="entry name" value="GENERAL VESICULAR TRANSPORT FACTOR P115"/>
    <property type="match status" value="1"/>
</dbReference>
<feature type="region of interest" description="Disordered" evidence="10">
    <location>
        <begin position="814"/>
        <end position="845"/>
    </location>
</feature>